<evidence type="ECO:0000256" key="1">
    <source>
        <dbReference type="SAM" id="MobiDB-lite"/>
    </source>
</evidence>
<evidence type="ECO:0000313" key="3">
    <source>
        <dbReference type="EMBL" id="NIE45963.1"/>
    </source>
</evidence>
<feature type="signal peptide" evidence="2">
    <location>
        <begin position="1"/>
        <end position="20"/>
    </location>
</feature>
<feature type="region of interest" description="Disordered" evidence="1">
    <location>
        <begin position="39"/>
        <end position="79"/>
    </location>
</feature>
<feature type="chain" id="PRO_5036385224" evidence="2">
    <location>
        <begin position="21"/>
        <end position="79"/>
    </location>
</feature>
<accession>A0A6G5A6U8</accession>
<evidence type="ECO:0000313" key="4">
    <source>
        <dbReference type="EMBL" id="NOV34590.1"/>
    </source>
</evidence>
<reference evidence="4" key="1">
    <citation type="submission" date="2019-09" db="EMBL/GenBank/DDBJ databases">
        <title>Organ-specific transcriptomic study of the physiology of the cattle tick, Rhipicephalus microplus.</title>
        <authorList>
            <person name="Tirloni L."/>
            <person name="Braz G."/>
            <person name="Gandara A.C.P."/>
            <person name="Sabadin G.A."/>
            <person name="da Silva R.M."/>
            <person name="Guizzo M.G."/>
            <person name="Machado J.A."/>
            <person name="Costa E.P."/>
            <person name="Gomes H.F."/>
            <person name="Moraes J."/>
            <person name="Mota M.B.S."/>
            <person name="Mesquita R.D."/>
            <person name="Alvarenga P.H."/>
            <person name="Alves F."/>
            <person name="Seixas A."/>
            <person name="da Fonseca R.N."/>
            <person name="Fogaca A."/>
            <person name="Logullo C."/>
            <person name="Tanaka A."/>
            <person name="Daffre S."/>
            <person name="Termignoni C."/>
            <person name="Vaz I.S.Jr."/>
            <person name="Oliveira P.L."/>
            <person name="Ribeiro J.M."/>
        </authorList>
    </citation>
    <scope>NUCLEOTIDE SEQUENCE</scope>
    <source>
        <strain evidence="4">Porto Alegre</strain>
    </source>
</reference>
<sequence>MVGQKLSVLLILALVAVVIAKPRKKELNLEARSGHVACVSSSESEENEVGNTGGPPALPRLPTSGGGTGLEKIPTDASD</sequence>
<name>A0A6G5A6U8_RHIMP</name>
<dbReference type="EMBL" id="GIKN01003690">
    <property type="protein sequence ID" value="NIE45963.1"/>
    <property type="molecule type" value="Transcribed_RNA"/>
</dbReference>
<evidence type="ECO:0000256" key="2">
    <source>
        <dbReference type="SAM" id="SignalP"/>
    </source>
</evidence>
<dbReference type="AlphaFoldDB" id="A0A6G5A6U8"/>
<keyword evidence="2" id="KW-0732">Signal</keyword>
<reference evidence="3" key="2">
    <citation type="submission" date="2020-03" db="EMBL/GenBank/DDBJ databases">
        <title>A transcriptome and proteome of the tick Rhipicephalus microplus shaped by the genetic composition of its hosts and developmental stage.</title>
        <authorList>
            <person name="Garcia G.R."/>
            <person name="Ribeiro J.M.C."/>
            <person name="Maruyama S.R."/>
            <person name="Gardinasse L.G."/>
            <person name="Nelson K."/>
            <person name="Ferreira B.R."/>
            <person name="Andrade T.G."/>
            <person name="Santos I.K.F.M."/>
        </authorList>
    </citation>
    <scope>NUCLEOTIDE SEQUENCE</scope>
    <source>
        <strain evidence="3">NSGR</strain>
        <tissue evidence="3">Salivary glands</tissue>
    </source>
</reference>
<proteinExistence type="predicted"/>
<protein>
    <submittedName>
        <fullName evidence="3">Putative conserved secreted protein</fullName>
    </submittedName>
</protein>
<organism evidence="3">
    <name type="scientific">Rhipicephalus microplus</name>
    <name type="common">Cattle tick</name>
    <name type="synonym">Boophilus microplus</name>
    <dbReference type="NCBI Taxonomy" id="6941"/>
    <lineage>
        <taxon>Eukaryota</taxon>
        <taxon>Metazoa</taxon>
        <taxon>Ecdysozoa</taxon>
        <taxon>Arthropoda</taxon>
        <taxon>Chelicerata</taxon>
        <taxon>Arachnida</taxon>
        <taxon>Acari</taxon>
        <taxon>Parasitiformes</taxon>
        <taxon>Ixodida</taxon>
        <taxon>Ixodoidea</taxon>
        <taxon>Ixodidae</taxon>
        <taxon>Rhipicephalinae</taxon>
        <taxon>Rhipicephalus</taxon>
        <taxon>Boophilus</taxon>
    </lineage>
</organism>
<dbReference type="EMBL" id="GHWJ01001853">
    <property type="protein sequence ID" value="NOV34590.1"/>
    <property type="molecule type" value="Transcribed_RNA"/>
</dbReference>